<protein>
    <submittedName>
        <fullName evidence="2">Uncharacterized protein</fullName>
    </submittedName>
</protein>
<evidence type="ECO:0000256" key="1">
    <source>
        <dbReference type="SAM" id="MobiDB-lite"/>
    </source>
</evidence>
<dbReference type="Gramene" id="AET2Gv20098600.1">
    <property type="protein sequence ID" value="AET2Gv20098600.1"/>
    <property type="gene ID" value="AET2Gv20098600"/>
</dbReference>
<dbReference type="Proteomes" id="UP000015105">
    <property type="component" value="Chromosome 2D"/>
</dbReference>
<reference evidence="2" key="5">
    <citation type="journal article" date="2021" name="G3 (Bethesda)">
        <title>Aegilops tauschii genome assembly Aet v5.0 features greater sequence contiguity and improved annotation.</title>
        <authorList>
            <person name="Wang L."/>
            <person name="Zhu T."/>
            <person name="Rodriguez J.C."/>
            <person name="Deal K.R."/>
            <person name="Dubcovsky J."/>
            <person name="McGuire P.E."/>
            <person name="Lux T."/>
            <person name="Spannagl M."/>
            <person name="Mayer K.F.X."/>
            <person name="Baldrich P."/>
            <person name="Meyers B.C."/>
            <person name="Huo N."/>
            <person name="Gu Y.Q."/>
            <person name="Zhou H."/>
            <person name="Devos K.M."/>
            <person name="Bennetzen J.L."/>
            <person name="Unver T."/>
            <person name="Budak H."/>
            <person name="Gulick P.J."/>
            <person name="Galiba G."/>
            <person name="Kalapos B."/>
            <person name="Nelson D.R."/>
            <person name="Li P."/>
            <person name="You F.M."/>
            <person name="Luo M.C."/>
            <person name="Dvorak J."/>
        </authorList>
    </citation>
    <scope>NUCLEOTIDE SEQUENCE [LARGE SCALE GENOMIC DNA]</scope>
    <source>
        <strain evidence="2">cv. AL8/78</strain>
    </source>
</reference>
<reference evidence="3" key="1">
    <citation type="journal article" date="2014" name="Science">
        <title>Ancient hybridizations among the ancestral genomes of bread wheat.</title>
        <authorList>
            <consortium name="International Wheat Genome Sequencing Consortium,"/>
            <person name="Marcussen T."/>
            <person name="Sandve S.R."/>
            <person name="Heier L."/>
            <person name="Spannagl M."/>
            <person name="Pfeifer M."/>
            <person name="Jakobsen K.S."/>
            <person name="Wulff B.B."/>
            <person name="Steuernagel B."/>
            <person name="Mayer K.F."/>
            <person name="Olsen O.A."/>
        </authorList>
    </citation>
    <scope>NUCLEOTIDE SEQUENCE [LARGE SCALE GENOMIC DNA]</scope>
    <source>
        <strain evidence="3">cv. AL8/78</strain>
    </source>
</reference>
<name>A0A453AE96_AEGTS</name>
<feature type="compositionally biased region" description="Polar residues" evidence="1">
    <location>
        <begin position="132"/>
        <end position="141"/>
    </location>
</feature>
<evidence type="ECO:0000313" key="3">
    <source>
        <dbReference type="Proteomes" id="UP000015105"/>
    </source>
</evidence>
<dbReference type="EnsemblPlants" id="AET2Gv20098600.1">
    <property type="protein sequence ID" value="AET2Gv20098600.1"/>
    <property type="gene ID" value="AET2Gv20098600"/>
</dbReference>
<feature type="region of interest" description="Disordered" evidence="1">
    <location>
        <begin position="105"/>
        <end position="141"/>
    </location>
</feature>
<proteinExistence type="predicted"/>
<accession>A0A453AE96</accession>
<reference evidence="2" key="4">
    <citation type="submission" date="2019-03" db="UniProtKB">
        <authorList>
            <consortium name="EnsemblPlants"/>
        </authorList>
    </citation>
    <scope>IDENTIFICATION</scope>
</reference>
<keyword evidence="3" id="KW-1185">Reference proteome</keyword>
<sequence>SQTNLVNLLQYQLLCFVFMELILYPHNNHLTGCAHNTRANIFFTDNGFNPCCFVPHLSRCASVTARGTQHASTCKDFAPPRRIPRSPAPVCRRLALASSCRGRRTIPSFSSPHISFLPRSRHGSSRGAALGPSSTSPATSP</sequence>
<reference evidence="3" key="2">
    <citation type="journal article" date="2017" name="Nat. Plants">
        <title>The Aegilops tauschii genome reveals multiple impacts of transposons.</title>
        <authorList>
            <person name="Zhao G."/>
            <person name="Zou C."/>
            <person name="Li K."/>
            <person name="Wang K."/>
            <person name="Li T."/>
            <person name="Gao L."/>
            <person name="Zhang X."/>
            <person name="Wang H."/>
            <person name="Yang Z."/>
            <person name="Liu X."/>
            <person name="Jiang W."/>
            <person name="Mao L."/>
            <person name="Kong X."/>
            <person name="Jiao Y."/>
            <person name="Jia J."/>
        </authorList>
    </citation>
    <scope>NUCLEOTIDE SEQUENCE [LARGE SCALE GENOMIC DNA]</scope>
    <source>
        <strain evidence="3">cv. AL8/78</strain>
    </source>
</reference>
<evidence type="ECO:0000313" key="2">
    <source>
        <dbReference type="EnsemblPlants" id="AET2Gv20098600.1"/>
    </source>
</evidence>
<dbReference type="AlphaFoldDB" id="A0A453AE96"/>
<organism evidence="2 3">
    <name type="scientific">Aegilops tauschii subsp. strangulata</name>
    <name type="common">Goatgrass</name>
    <dbReference type="NCBI Taxonomy" id="200361"/>
    <lineage>
        <taxon>Eukaryota</taxon>
        <taxon>Viridiplantae</taxon>
        <taxon>Streptophyta</taxon>
        <taxon>Embryophyta</taxon>
        <taxon>Tracheophyta</taxon>
        <taxon>Spermatophyta</taxon>
        <taxon>Magnoliopsida</taxon>
        <taxon>Liliopsida</taxon>
        <taxon>Poales</taxon>
        <taxon>Poaceae</taxon>
        <taxon>BOP clade</taxon>
        <taxon>Pooideae</taxon>
        <taxon>Triticodae</taxon>
        <taxon>Triticeae</taxon>
        <taxon>Triticinae</taxon>
        <taxon>Aegilops</taxon>
    </lineage>
</organism>
<reference evidence="2" key="3">
    <citation type="journal article" date="2017" name="Nature">
        <title>Genome sequence of the progenitor of the wheat D genome Aegilops tauschii.</title>
        <authorList>
            <person name="Luo M.C."/>
            <person name="Gu Y.Q."/>
            <person name="Puiu D."/>
            <person name="Wang H."/>
            <person name="Twardziok S.O."/>
            <person name="Deal K.R."/>
            <person name="Huo N."/>
            <person name="Zhu T."/>
            <person name="Wang L."/>
            <person name="Wang Y."/>
            <person name="McGuire P.E."/>
            <person name="Liu S."/>
            <person name="Long H."/>
            <person name="Ramasamy R.K."/>
            <person name="Rodriguez J.C."/>
            <person name="Van S.L."/>
            <person name="Yuan L."/>
            <person name="Wang Z."/>
            <person name="Xia Z."/>
            <person name="Xiao L."/>
            <person name="Anderson O.D."/>
            <person name="Ouyang S."/>
            <person name="Liang Y."/>
            <person name="Zimin A.V."/>
            <person name="Pertea G."/>
            <person name="Qi P."/>
            <person name="Bennetzen J.L."/>
            <person name="Dai X."/>
            <person name="Dawson M.W."/>
            <person name="Muller H.G."/>
            <person name="Kugler K."/>
            <person name="Rivarola-Duarte L."/>
            <person name="Spannagl M."/>
            <person name="Mayer K.F.X."/>
            <person name="Lu F.H."/>
            <person name="Bevan M.W."/>
            <person name="Leroy P."/>
            <person name="Li P."/>
            <person name="You F.M."/>
            <person name="Sun Q."/>
            <person name="Liu Z."/>
            <person name="Lyons E."/>
            <person name="Wicker T."/>
            <person name="Salzberg S.L."/>
            <person name="Devos K.M."/>
            <person name="Dvorak J."/>
        </authorList>
    </citation>
    <scope>NUCLEOTIDE SEQUENCE [LARGE SCALE GENOMIC DNA]</scope>
    <source>
        <strain evidence="2">cv. AL8/78</strain>
    </source>
</reference>